<organism evidence="2">
    <name type="scientific">Hexamita inflata</name>
    <dbReference type="NCBI Taxonomy" id="28002"/>
    <lineage>
        <taxon>Eukaryota</taxon>
        <taxon>Metamonada</taxon>
        <taxon>Diplomonadida</taxon>
        <taxon>Hexamitidae</taxon>
        <taxon>Hexamitinae</taxon>
        <taxon>Hexamita</taxon>
    </lineage>
</organism>
<dbReference type="InterPro" id="IPR003812">
    <property type="entry name" value="Fido"/>
</dbReference>
<dbReference type="AlphaFoldDB" id="A0AA86UDA5"/>
<evidence type="ECO:0000313" key="4">
    <source>
        <dbReference type="Proteomes" id="UP001642409"/>
    </source>
</evidence>
<gene>
    <name evidence="2" type="ORF">HINF_LOCUS35056</name>
    <name evidence="3" type="ORF">HINF_LOCUS38244</name>
</gene>
<dbReference type="EMBL" id="CATOUU010000776">
    <property type="protein sequence ID" value="CAI9947411.1"/>
    <property type="molecule type" value="Genomic_DNA"/>
</dbReference>
<dbReference type="InterPro" id="IPR036597">
    <property type="entry name" value="Fido-like_dom_sf"/>
</dbReference>
<dbReference type="Proteomes" id="UP001642409">
    <property type="component" value="Unassembled WGS sequence"/>
</dbReference>
<evidence type="ECO:0000313" key="2">
    <source>
        <dbReference type="EMBL" id="CAI9947411.1"/>
    </source>
</evidence>
<evidence type="ECO:0000259" key="1">
    <source>
        <dbReference type="PROSITE" id="PS51459"/>
    </source>
</evidence>
<feature type="domain" description="Fido" evidence="1">
    <location>
        <begin position="83"/>
        <end position="227"/>
    </location>
</feature>
<dbReference type="Gene3D" id="1.10.3290.10">
    <property type="entry name" value="Fido-like domain"/>
    <property type="match status" value="1"/>
</dbReference>
<reference evidence="3 4" key="2">
    <citation type="submission" date="2024-07" db="EMBL/GenBank/DDBJ databases">
        <authorList>
            <person name="Akdeniz Z."/>
        </authorList>
    </citation>
    <scope>NUCLEOTIDE SEQUENCE [LARGE SCALE GENOMIC DNA]</scope>
</reference>
<sequence length="303" mass="36800">MQKIEIPETDFIIEYYWDNEFDQIFQYIDRNLTKNYTETFRNTEKYNLTQIYQHQIANASFQCEKQQLQYKQWQKIDQYLFVNEIPNVDSLHNLIEPTCEFIRKSDVFIGLRQSYINFSCQHCGLNPEHLQELQIQNLVNWFYKNQINLCPIIGFICYLLYCRIHPSLDGNGRMGRLLFLENLNLERYYPISFIIDILRDESLQQLYNLSNFKLIKQNEHNIQYPLANEYYIIKLDKNYVKLIIKILLQSKLYTYLSSQVKQESIIFIRKFMRNPDCQKSIHQQNILDQLLDIDQYQNCWKLL</sequence>
<reference evidence="2" key="1">
    <citation type="submission" date="2023-06" db="EMBL/GenBank/DDBJ databases">
        <authorList>
            <person name="Kurt Z."/>
        </authorList>
    </citation>
    <scope>NUCLEOTIDE SEQUENCE</scope>
</reference>
<dbReference type="PROSITE" id="PS51459">
    <property type="entry name" value="FIDO"/>
    <property type="match status" value="1"/>
</dbReference>
<accession>A0AA86UDA5</accession>
<dbReference type="EMBL" id="CAXDID020000145">
    <property type="protein sequence ID" value="CAL6040254.1"/>
    <property type="molecule type" value="Genomic_DNA"/>
</dbReference>
<name>A0AA86UDA5_9EUKA</name>
<evidence type="ECO:0000313" key="3">
    <source>
        <dbReference type="EMBL" id="CAL6040254.1"/>
    </source>
</evidence>
<keyword evidence="4" id="KW-1185">Reference proteome</keyword>
<protein>
    <recommendedName>
        <fullName evidence="1">Fido domain-containing protein</fullName>
    </recommendedName>
</protein>
<comment type="caution">
    <text evidence="2">The sequence shown here is derived from an EMBL/GenBank/DDBJ whole genome shotgun (WGS) entry which is preliminary data.</text>
</comment>
<dbReference type="SUPFAM" id="SSF140931">
    <property type="entry name" value="Fic-like"/>
    <property type="match status" value="1"/>
</dbReference>
<proteinExistence type="predicted"/>